<evidence type="ECO:0000256" key="2">
    <source>
        <dbReference type="ARBA" id="ARBA00022475"/>
    </source>
</evidence>
<dbReference type="InterPro" id="IPR046357">
    <property type="entry name" value="PPIase_dom_sf"/>
</dbReference>
<dbReference type="PROSITE" id="PS01096">
    <property type="entry name" value="PPIC_PPIASE_1"/>
    <property type="match status" value="1"/>
</dbReference>
<dbReference type="PANTHER" id="PTHR47529:SF1">
    <property type="entry name" value="PERIPLASMIC CHAPERONE PPID"/>
    <property type="match status" value="1"/>
</dbReference>
<evidence type="ECO:0000259" key="13">
    <source>
        <dbReference type="PROSITE" id="PS50198"/>
    </source>
</evidence>
<dbReference type="InterPro" id="IPR052029">
    <property type="entry name" value="PpiD_chaperone"/>
</dbReference>
<gene>
    <name evidence="14" type="ORF">A2W18_04450</name>
</gene>
<accession>A0A1F6VH87</accession>
<evidence type="ECO:0000313" key="15">
    <source>
        <dbReference type="Proteomes" id="UP000179076"/>
    </source>
</evidence>
<reference evidence="14 15" key="1">
    <citation type="journal article" date="2016" name="Nat. Commun.">
        <title>Thousands of microbial genomes shed light on interconnected biogeochemical processes in an aquifer system.</title>
        <authorList>
            <person name="Anantharaman K."/>
            <person name="Brown C.T."/>
            <person name="Hug L.A."/>
            <person name="Sharon I."/>
            <person name="Castelle C.J."/>
            <person name="Probst A.J."/>
            <person name="Thomas B.C."/>
            <person name="Singh A."/>
            <person name="Wilkins M.J."/>
            <person name="Karaoz U."/>
            <person name="Brodie E.L."/>
            <person name="Williams K.H."/>
            <person name="Hubbard S.S."/>
            <person name="Banfield J.F."/>
        </authorList>
    </citation>
    <scope>NUCLEOTIDE SEQUENCE [LARGE SCALE GENOMIC DNA]</scope>
</reference>
<evidence type="ECO:0000256" key="12">
    <source>
        <dbReference type="SAM" id="Phobius"/>
    </source>
</evidence>
<proteinExistence type="inferred from homology"/>
<dbReference type="Pfam" id="PF13624">
    <property type="entry name" value="SurA_N_3"/>
    <property type="match status" value="1"/>
</dbReference>
<dbReference type="Proteomes" id="UP000179076">
    <property type="component" value="Unassembled WGS sequence"/>
</dbReference>
<protein>
    <recommendedName>
        <fullName evidence="9">Periplasmic chaperone PpiD</fullName>
    </recommendedName>
    <alternativeName>
        <fullName evidence="10">Periplasmic folding chaperone</fullName>
    </alternativeName>
</protein>
<evidence type="ECO:0000256" key="4">
    <source>
        <dbReference type="ARBA" id="ARBA00022692"/>
    </source>
</evidence>
<keyword evidence="6 12" id="KW-0472">Membrane</keyword>
<keyword evidence="4 12" id="KW-0812">Transmembrane</keyword>
<dbReference type="InterPro" id="IPR027304">
    <property type="entry name" value="Trigger_fact/SurA_dom_sf"/>
</dbReference>
<dbReference type="PANTHER" id="PTHR47529">
    <property type="entry name" value="PEPTIDYL-PROLYL CIS-TRANS ISOMERASE D"/>
    <property type="match status" value="1"/>
</dbReference>
<dbReference type="InterPro" id="IPR023058">
    <property type="entry name" value="PPIase_PpiC_CS"/>
</dbReference>
<keyword evidence="11" id="KW-0413">Isomerase</keyword>
<evidence type="ECO:0000313" key="14">
    <source>
        <dbReference type="EMBL" id="OGI68929.1"/>
    </source>
</evidence>
<dbReference type="SUPFAM" id="SSF54534">
    <property type="entry name" value="FKBP-like"/>
    <property type="match status" value="1"/>
</dbReference>
<dbReference type="Gene3D" id="3.10.50.40">
    <property type="match status" value="1"/>
</dbReference>
<keyword evidence="2" id="KW-1003">Cell membrane</keyword>
<keyword evidence="5 12" id="KW-1133">Transmembrane helix</keyword>
<comment type="similarity">
    <text evidence="8">Belongs to the PpiD chaperone family.</text>
</comment>
<comment type="subcellular location">
    <subcellularLocation>
        <location evidence="1">Cell inner membrane</location>
        <topology evidence="1">Single-pass type II membrane protein</topology>
        <orientation evidence="1">Periplasmic side</orientation>
    </subcellularLocation>
</comment>
<feature type="domain" description="PpiC" evidence="13">
    <location>
        <begin position="256"/>
        <end position="358"/>
    </location>
</feature>
<evidence type="ECO:0000256" key="9">
    <source>
        <dbReference type="ARBA" id="ARBA00040743"/>
    </source>
</evidence>
<evidence type="ECO:0000256" key="6">
    <source>
        <dbReference type="ARBA" id="ARBA00023136"/>
    </source>
</evidence>
<keyword evidence="7" id="KW-0143">Chaperone</keyword>
<comment type="caution">
    <text evidence="14">The sequence shown here is derived from an EMBL/GenBank/DDBJ whole genome shotgun (WGS) entry which is preliminary data.</text>
</comment>
<dbReference type="AlphaFoldDB" id="A0A1F6VH87"/>
<dbReference type="Gene3D" id="1.10.4030.10">
    <property type="entry name" value="Porin chaperone SurA, peptide-binding domain"/>
    <property type="match status" value="1"/>
</dbReference>
<name>A0A1F6VH87_9PROT</name>
<dbReference type="GO" id="GO:0003755">
    <property type="term" value="F:peptidyl-prolyl cis-trans isomerase activity"/>
    <property type="evidence" value="ECO:0007669"/>
    <property type="project" value="UniProtKB-KW"/>
</dbReference>
<evidence type="ECO:0000256" key="8">
    <source>
        <dbReference type="ARBA" id="ARBA00038408"/>
    </source>
</evidence>
<evidence type="ECO:0000256" key="5">
    <source>
        <dbReference type="ARBA" id="ARBA00022989"/>
    </source>
</evidence>
<dbReference type="Pfam" id="PF00639">
    <property type="entry name" value="Rotamase"/>
    <property type="match status" value="1"/>
</dbReference>
<keyword evidence="3" id="KW-0997">Cell inner membrane</keyword>
<keyword evidence="11" id="KW-0697">Rotamase</keyword>
<evidence type="ECO:0000256" key="10">
    <source>
        <dbReference type="ARBA" id="ARBA00042775"/>
    </source>
</evidence>
<sequence>MLAKIREKTQGIVAALILGFVAIPFMLWGIGSYFDGGGTLAVAKVDGIEISQDTYRRRLDEIRGTNPRGAENSLMKQLVIESLIGQTLLTSRAQDTGYRIGDAELAALIHEIPNFQRDGKFQSGLYEAVLNAQGLRPTEFESRVRQQSVVAQVEQGLSDSAFVTEAEITTMLRLRLQERRVSYALVSGDAFAAKITISAKEVEEYYQANPDSFRAPEAVRVAFVSLKAADVATKIETTDEQLREAYEAEAARYVTPAKRRISHILFSLPGQPKDEDVQSAKTRADALLKQIRSGTDFATLAKKESSDTESGKKGGDLGDVAPGVLPAELEAAAAVLKQGEVSDPIRTSFGYHLVKLTGLTPEQRKPYDAVKAELRDAVRKRKGEERFYEQTERFRNLVYENPQGLDAVATALGLKIEQSDWFTRAGGPGIAAQPRVVSGAFEPEVLSRARNSDAIDVDAQTMVALHVVDHRPAVLRPLADVRAEIETSLKQRKAREQAQAAVKQWVQALAQGQAIAELARGPGITLRTAQSLTRERPGDTNAAVVAAVFAAARPQDKPVVGEVDLGQQGFAVYVLEAVKDGDPASADATVKASARQQILQRRGVDYYASYRAGLRKTADVKINAEQL</sequence>
<evidence type="ECO:0000256" key="3">
    <source>
        <dbReference type="ARBA" id="ARBA00022519"/>
    </source>
</evidence>
<evidence type="ECO:0000256" key="11">
    <source>
        <dbReference type="PROSITE-ProRule" id="PRU00278"/>
    </source>
</evidence>
<dbReference type="GO" id="GO:0005886">
    <property type="term" value="C:plasma membrane"/>
    <property type="evidence" value="ECO:0007669"/>
    <property type="project" value="UniProtKB-SubCell"/>
</dbReference>
<organism evidence="14 15">
    <name type="scientific">Candidatus Muproteobacteria bacterium RBG_16_60_9</name>
    <dbReference type="NCBI Taxonomy" id="1817755"/>
    <lineage>
        <taxon>Bacteria</taxon>
        <taxon>Pseudomonadati</taxon>
        <taxon>Pseudomonadota</taxon>
        <taxon>Candidatus Muproteobacteria</taxon>
    </lineage>
</organism>
<dbReference type="InterPro" id="IPR000297">
    <property type="entry name" value="PPIase_PpiC"/>
</dbReference>
<evidence type="ECO:0000256" key="7">
    <source>
        <dbReference type="ARBA" id="ARBA00023186"/>
    </source>
</evidence>
<evidence type="ECO:0000256" key="1">
    <source>
        <dbReference type="ARBA" id="ARBA00004382"/>
    </source>
</evidence>
<feature type="transmembrane region" description="Helical" evidence="12">
    <location>
        <begin position="12"/>
        <end position="34"/>
    </location>
</feature>
<dbReference type="SUPFAM" id="SSF109998">
    <property type="entry name" value="Triger factor/SurA peptide-binding domain-like"/>
    <property type="match status" value="1"/>
</dbReference>
<dbReference type="PROSITE" id="PS50198">
    <property type="entry name" value="PPIC_PPIASE_2"/>
    <property type="match status" value="1"/>
</dbReference>
<dbReference type="EMBL" id="MFSP01000032">
    <property type="protein sequence ID" value="OGI68929.1"/>
    <property type="molecule type" value="Genomic_DNA"/>
</dbReference>